<organism evidence="2 3">
    <name type="scientific">Babesia caballi</name>
    <dbReference type="NCBI Taxonomy" id="5871"/>
    <lineage>
        <taxon>Eukaryota</taxon>
        <taxon>Sar</taxon>
        <taxon>Alveolata</taxon>
        <taxon>Apicomplexa</taxon>
        <taxon>Aconoidasida</taxon>
        <taxon>Piroplasmida</taxon>
        <taxon>Babesiidae</taxon>
        <taxon>Babesia</taxon>
    </lineage>
</organism>
<dbReference type="GO" id="GO:0043022">
    <property type="term" value="F:ribosome binding"/>
    <property type="evidence" value="ECO:0007669"/>
    <property type="project" value="TreeGrafter"/>
</dbReference>
<keyword evidence="3" id="KW-1185">Reference proteome</keyword>
<dbReference type="Gene3D" id="3.40.50.300">
    <property type="entry name" value="P-loop containing nucleotide triphosphate hydrolases"/>
    <property type="match status" value="1"/>
</dbReference>
<dbReference type="Pfam" id="PF14714">
    <property type="entry name" value="KH_dom-like"/>
    <property type="match status" value="2"/>
</dbReference>
<proteinExistence type="predicted"/>
<dbReference type="InterPro" id="IPR027417">
    <property type="entry name" value="P-loop_NTPase"/>
</dbReference>
<evidence type="ECO:0000313" key="3">
    <source>
        <dbReference type="Proteomes" id="UP001497744"/>
    </source>
</evidence>
<feature type="domain" description="GTPase Der C-terminal KH-domain-like" evidence="1">
    <location>
        <begin position="78"/>
        <end position="111"/>
    </location>
</feature>
<reference evidence="2 3" key="1">
    <citation type="submission" date="2021-06" db="EMBL/GenBank/DDBJ databases">
        <title>Genome sequence of Babesia caballi.</title>
        <authorList>
            <person name="Yamagishi J."/>
            <person name="Kidaka T."/>
            <person name="Ochi A."/>
        </authorList>
    </citation>
    <scope>NUCLEOTIDE SEQUENCE [LARGE SCALE GENOMIC DNA]</scope>
    <source>
        <strain evidence="2">USDA-D6B2</strain>
    </source>
</reference>
<sequence length="198" mass="22756">MAEEIHTESRAAVIVCNKWDLIDKDPTVYKNAVKYVKEKLHWLDYAEVVFTSAKSGQRIGNIMDACVSANDQFSKSFSTALLNEVLREATFLQKPPVTHGKRLNIYYACQVPLPRLITDGSDAQVHSKPPGIALFCNDERLMTRDYAEYLEVFFRRSLNLAGSPIRWYPRAKRHRHVVPDMRVRRPARGYSSKELLTL</sequence>
<dbReference type="InterPro" id="IPR032859">
    <property type="entry name" value="KH_dom-like"/>
</dbReference>
<dbReference type="Proteomes" id="UP001497744">
    <property type="component" value="Unassembled WGS sequence"/>
</dbReference>
<gene>
    <name evidence="2" type="ORF">BcabD6B2_45260</name>
</gene>
<feature type="domain" description="GTPase Der C-terminal KH-domain-like" evidence="1">
    <location>
        <begin position="124"/>
        <end position="169"/>
    </location>
</feature>
<name>A0AAV4LZ28_BABCB</name>
<evidence type="ECO:0000313" key="2">
    <source>
        <dbReference type="EMBL" id="GIX65091.1"/>
    </source>
</evidence>
<dbReference type="GeneID" id="94196572"/>
<dbReference type="PANTHER" id="PTHR43834:SF6">
    <property type="entry name" value="GTPASE DER"/>
    <property type="match status" value="1"/>
</dbReference>
<protein>
    <submittedName>
        <fullName evidence="2">Ribosome biogenesis GTPase Der</fullName>
    </submittedName>
</protein>
<comment type="caution">
    <text evidence="2">The sequence shown here is derived from an EMBL/GenBank/DDBJ whole genome shotgun (WGS) entry which is preliminary data.</text>
</comment>
<dbReference type="RefSeq" id="XP_067717160.1">
    <property type="nucleotide sequence ID" value="XM_067861059.1"/>
</dbReference>
<dbReference type="PANTHER" id="PTHR43834">
    <property type="entry name" value="GTPASE DER"/>
    <property type="match status" value="1"/>
</dbReference>
<dbReference type="InterPro" id="IPR015946">
    <property type="entry name" value="KH_dom-like_a/b"/>
</dbReference>
<dbReference type="SUPFAM" id="SSF52540">
    <property type="entry name" value="P-loop containing nucleoside triphosphate hydrolases"/>
    <property type="match status" value="1"/>
</dbReference>
<dbReference type="Gene3D" id="3.30.300.20">
    <property type="match status" value="1"/>
</dbReference>
<dbReference type="AlphaFoldDB" id="A0AAV4LZ28"/>
<evidence type="ECO:0000259" key="1">
    <source>
        <dbReference type="Pfam" id="PF14714"/>
    </source>
</evidence>
<accession>A0AAV4LZ28</accession>
<dbReference type="EMBL" id="BPLF01000004">
    <property type="protein sequence ID" value="GIX65091.1"/>
    <property type="molecule type" value="Genomic_DNA"/>
</dbReference>